<name>A0AAV5VTG0_9BILA</name>
<evidence type="ECO:0000259" key="11">
    <source>
        <dbReference type="Pfam" id="PF07885"/>
    </source>
</evidence>
<evidence type="ECO:0000256" key="2">
    <source>
        <dbReference type="ARBA" id="ARBA00022448"/>
    </source>
</evidence>
<evidence type="ECO:0000256" key="9">
    <source>
        <dbReference type="SAM" id="MobiDB-lite"/>
    </source>
</evidence>
<sequence>EFLRSFPLKPALRPLKHILHLIILIIGWLLGTAMFYAIEVPAEHQATADTYVQLNDAFNVFAKDMYETARKDNETITAEHVKQAYIKWLGIEGKWRWSAIQKTEGPDAHYMWTFGSAFFFTFTLFTTVGYGSIYPGTDMGRFCCIWYSCIFYPFSIVVIRDLGQLTLIGMTRLYGKLLVKIRAARGYMTTEWETISLPWSVTMAVAMVMITGCAVAFKFYDDVTGPEEGFNYFIAFYFSFLSFTAIGLGDIMPNNAPWAPIIGIAIVAGLPLMRVVTKMTYARMENAYFGTLLYLETRLSGPAPPPVEERQLETEHKKEEEDENEDLGENNCRIKEELMRNFTVRSLAKYISSGKDVYGGDFGRVNLRKSDL</sequence>
<comment type="subcellular location">
    <subcellularLocation>
        <location evidence="1">Membrane</location>
        <topology evidence="1">Multi-pass membrane protein</topology>
    </subcellularLocation>
</comment>
<feature type="compositionally biased region" description="Basic and acidic residues" evidence="9">
    <location>
        <begin position="307"/>
        <end position="319"/>
    </location>
</feature>
<organism evidence="12 13">
    <name type="scientific">Pristionchus fissidentatus</name>
    <dbReference type="NCBI Taxonomy" id="1538716"/>
    <lineage>
        <taxon>Eukaryota</taxon>
        <taxon>Metazoa</taxon>
        <taxon>Ecdysozoa</taxon>
        <taxon>Nematoda</taxon>
        <taxon>Chromadorea</taxon>
        <taxon>Rhabditida</taxon>
        <taxon>Rhabditina</taxon>
        <taxon>Diplogasteromorpha</taxon>
        <taxon>Diplogasteroidea</taxon>
        <taxon>Neodiplogasteridae</taxon>
        <taxon>Pristionchus</taxon>
    </lineage>
</organism>
<dbReference type="Gene3D" id="1.10.287.70">
    <property type="match status" value="1"/>
</dbReference>
<dbReference type="FunFam" id="1.10.287.70:FF:000151">
    <property type="entry name" value="TWiK family of potassium channels"/>
    <property type="match status" value="1"/>
</dbReference>
<proteinExistence type="inferred from homology"/>
<feature type="transmembrane region" description="Helical" evidence="10">
    <location>
        <begin position="142"/>
        <end position="160"/>
    </location>
</feature>
<keyword evidence="7 8" id="KW-0407">Ion channel</keyword>
<feature type="region of interest" description="Disordered" evidence="9">
    <location>
        <begin position="302"/>
        <end position="330"/>
    </location>
</feature>
<comment type="similarity">
    <text evidence="8">Belongs to the two pore domain potassium channel (TC 1.A.1.8) family.</text>
</comment>
<keyword evidence="5 8" id="KW-0406">Ion transport</keyword>
<evidence type="ECO:0000256" key="8">
    <source>
        <dbReference type="RuleBase" id="RU003857"/>
    </source>
</evidence>
<evidence type="ECO:0000256" key="5">
    <source>
        <dbReference type="ARBA" id="ARBA00023065"/>
    </source>
</evidence>
<dbReference type="InterPro" id="IPR003280">
    <property type="entry name" value="2pore_dom_K_chnl"/>
</dbReference>
<keyword evidence="4 10" id="KW-1133">Transmembrane helix</keyword>
<feature type="transmembrane region" description="Helical" evidence="10">
    <location>
        <begin position="18"/>
        <end position="38"/>
    </location>
</feature>
<dbReference type="AlphaFoldDB" id="A0AAV5VTG0"/>
<accession>A0AAV5VTG0</accession>
<feature type="transmembrane region" description="Helical" evidence="10">
    <location>
        <begin position="110"/>
        <end position="130"/>
    </location>
</feature>
<protein>
    <recommendedName>
        <fullName evidence="11">Potassium channel domain-containing protein</fullName>
    </recommendedName>
</protein>
<dbReference type="SUPFAM" id="SSF81324">
    <property type="entry name" value="Voltage-gated potassium channels"/>
    <property type="match status" value="2"/>
</dbReference>
<comment type="caution">
    <text evidence="12">The sequence shown here is derived from an EMBL/GenBank/DDBJ whole genome shotgun (WGS) entry which is preliminary data.</text>
</comment>
<feature type="transmembrane region" description="Helical" evidence="10">
    <location>
        <begin position="258"/>
        <end position="276"/>
    </location>
</feature>
<keyword evidence="2 8" id="KW-0813">Transport</keyword>
<evidence type="ECO:0000256" key="3">
    <source>
        <dbReference type="ARBA" id="ARBA00022692"/>
    </source>
</evidence>
<evidence type="ECO:0000313" key="13">
    <source>
        <dbReference type="Proteomes" id="UP001432322"/>
    </source>
</evidence>
<dbReference type="GO" id="GO:0015271">
    <property type="term" value="F:outward rectifier potassium channel activity"/>
    <property type="evidence" value="ECO:0007669"/>
    <property type="project" value="TreeGrafter"/>
</dbReference>
<feature type="transmembrane region" description="Helical" evidence="10">
    <location>
        <begin position="232"/>
        <end position="252"/>
    </location>
</feature>
<feature type="non-terminal residue" evidence="12">
    <location>
        <position position="1"/>
    </location>
</feature>
<evidence type="ECO:0000256" key="7">
    <source>
        <dbReference type="ARBA" id="ARBA00023303"/>
    </source>
</evidence>
<keyword evidence="13" id="KW-1185">Reference proteome</keyword>
<dbReference type="Pfam" id="PF07885">
    <property type="entry name" value="Ion_trans_2"/>
    <property type="match status" value="2"/>
</dbReference>
<evidence type="ECO:0000256" key="1">
    <source>
        <dbReference type="ARBA" id="ARBA00004141"/>
    </source>
</evidence>
<keyword evidence="6 10" id="KW-0472">Membrane</keyword>
<dbReference type="GO" id="GO:0030322">
    <property type="term" value="P:stabilization of membrane potential"/>
    <property type="evidence" value="ECO:0007669"/>
    <property type="project" value="TreeGrafter"/>
</dbReference>
<dbReference type="InterPro" id="IPR013099">
    <property type="entry name" value="K_chnl_dom"/>
</dbReference>
<keyword evidence="3 8" id="KW-0812">Transmembrane</keyword>
<feature type="domain" description="Potassium channel" evidence="11">
    <location>
        <begin position="111"/>
        <end position="165"/>
    </location>
</feature>
<dbReference type="EMBL" id="BTSY01000004">
    <property type="protein sequence ID" value="GMT21674.1"/>
    <property type="molecule type" value="Genomic_DNA"/>
</dbReference>
<dbReference type="PANTHER" id="PTHR11003:SF269">
    <property type="entry name" value="POTASSIUM CHANNEL DOMAIN-CONTAINING PROTEIN"/>
    <property type="match status" value="1"/>
</dbReference>
<feature type="domain" description="Potassium channel" evidence="11">
    <location>
        <begin position="207"/>
        <end position="280"/>
    </location>
</feature>
<evidence type="ECO:0000256" key="4">
    <source>
        <dbReference type="ARBA" id="ARBA00022989"/>
    </source>
</evidence>
<dbReference type="PANTHER" id="PTHR11003">
    <property type="entry name" value="POTASSIUM CHANNEL, SUBFAMILY K"/>
    <property type="match status" value="1"/>
</dbReference>
<dbReference type="GO" id="GO:0005886">
    <property type="term" value="C:plasma membrane"/>
    <property type="evidence" value="ECO:0007669"/>
    <property type="project" value="TreeGrafter"/>
</dbReference>
<dbReference type="Proteomes" id="UP001432322">
    <property type="component" value="Unassembled WGS sequence"/>
</dbReference>
<reference evidence="12" key="1">
    <citation type="submission" date="2023-10" db="EMBL/GenBank/DDBJ databases">
        <title>Genome assembly of Pristionchus species.</title>
        <authorList>
            <person name="Yoshida K."/>
            <person name="Sommer R.J."/>
        </authorList>
    </citation>
    <scope>NUCLEOTIDE SEQUENCE</scope>
    <source>
        <strain evidence="12">RS5133</strain>
    </source>
</reference>
<dbReference type="GO" id="GO:0022841">
    <property type="term" value="F:potassium ion leak channel activity"/>
    <property type="evidence" value="ECO:0007669"/>
    <property type="project" value="TreeGrafter"/>
</dbReference>
<evidence type="ECO:0000313" key="12">
    <source>
        <dbReference type="EMBL" id="GMT21674.1"/>
    </source>
</evidence>
<feature type="transmembrane region" description="Helical" evidence="10">
    <location>
        <begin position="197"/>
        <end position="220"/>
    </location>
</feature>
<gene>
    <name evidence="12" type="ORF">PFISCL1PPCAC_12971</name>
</gene>
<evidence type="ECO:0000256" key="10">
    <source>
        <dbReference type="SAM" id="Phobius"/>
    </source>
</evidence>
<dbReference type="PRINTS" id="PR01333">
    <property type="entry name" value="2POREKCHANEL"/>
</dbReference>
<evidence type="ECO:0000256" key="6">
    <source>
        <dbReference type="ARBA" id="ARBA00023136"/>
    </source>
</evidence>